<evidence type="ECO:0000313" key="2">
    <source>
        <dbReference type="Proteomes" id="UP000785679"/>
    </source>
</evidence>
<proteinExistence type="predicted"/>
<organism evidence="1 2">
    <name type="scientific">Halteria grandinella</name>
    <dbReference type="NCBI Taxonomy" id="5974"/>
    <lineage>
        <taxon>Eukaryota</taxon>
        <taxon>Sar</taxon>
        <taxon>Alveolata</taxon>
        <taxon>Ciliophora</taxon>
        <taxon>Intramacronucleata</taxon>
        <taxon>Spirotrichea</taxon>
        <taxon>Stichotrichia</taxon>
        <taxon>Sporadotrichida</taxon>
        <taxon>Halteriidae</taxon>
        <taxon>Halteria</taxon>
    </lineage>
</organism>
<gene>
    <name evidence="1" type="ORF">FGO68_gene5000</name>
</gene>
<protein>
    <submittedName>
        <fullName evidence="1">Uncharacterized protein</fullName>
    </submittedName>
</protein>
<reference evidence="1" key="1">
    <citation type="submission" date="2019-06" db="EMBL/GenBank/DDBJ databases">
        <authorList>
            <person name="Zheng W."/>
        </authorList>
    </citation>
    <scope>NUCLEOTIDE SEQUENCE</scope>
    <source>
        <strain evidence="1">QDHG01</strain>
    </source>
</reference>
<keyword evidence="2" id="KW-1185">Reference proteome</keyword>
<dbReference type="AlphaFoldDB" id="A0A8J8NBX8"/>
<comment type="caution">
    <text evidence="1">The sequence shown here is derived from an EMBL/GenBank/DDBJ whole genome shotgun (WGS) entry which is preliminary data.</text>
</comment>
<accession>A0A8J8NBX8</accession>
<evidence type="ECO:0000313" key="1">
    <source>
        <dbReference type="EMBL" id="TNV71635.1"/>
    </source>
</evidence>
<name>A0A8J8NBX8_HALGN</name>
<dbReference type="EMBL" id="RRYP01029742">
    <property type="protein sequence ID" value="TNV71635.1"/>
    <property type="molecule type" value="Genomic_DNA"/>
</dbReference>
<dbReference type="Proteomes" id="UP000785679">
    <property type="component" value="Unassembled WGS sequence"/>
</dbReference>
<sequence>MTKIFARLSKILPERVKILAKRPNQNAITSNQNVKRLKRIINIPQCLRFQSVFKFQIYLRLRYNLSHKSIN</sequence>